<dbReference type="InterPro" id="IPR013762">
    <property type="entry name" value="Integrase-like_cat_sf"/>
</dbReference>
<keyword evidence="1" id="KW-0229">DNA integration</keyword>
<reference evidence="7 8" key="1">
    <citation type="journal article" date="2016" name="Sci. Rep.">
        <title>Metabolic traits of an uncultured archaeal lineage -MSBL1- from brine pools of the Red Sea.</title>
        <authorList>
            <person name="Mwirichia R."/>
            <person name="Alam I."/>
            <person name="Rashid M."/>
            <person name="Vinu M."/>
            <person name="Ba-Alawi W."/>
            <person name="Anthony Kamau A."/>
            <person name="Kamanda Ngugi D."/>
            <person name="Goker M."/>
            <person name="Klenk H.P."/>
            <person name="Bajic V."/>
            <person name="Stingl U."/>
        </authorList>
    </citation>
    <scope>NUCLEOTIDE SEQUENCE [LARGE SCALE GENOMIC DNA]</scope>
    <source>
        <strain evidence="7">SCGC-AAA259A05</strain>
    </source>
</reference>
<dbReference type="EMBL" id="LHXJ01000019">
    <property type="protein sequence ID" value="KXA91148.1"/>
    <property type="molecule type" value="Genomic_DNA"/>
</dbReference>
<name>A0A133UAF4_9EURY</name>
<gene>
    <name evidence="7" type="ORF">AKJ57_02295</name>
</gene>
<dbReference type="SUPFAM" id="SSF56349">
    <property type="entry name" value="DNA breaking-rejoining enzymes"/>
    <property type="match status" value="1"/>
</dbReference>
<dbReference type="GO" id="GO:0003677">
    <property type="term" value="F:DNA binding"/>
    <property type="evidence" value="ECO:0007669"/>
    <property type="project" value="UniProtKB-UniRule"/>
</dbReference>
<evidence type="ECO:0000256" key="1">
    <source>
        <dbReference type="ARBA" id="ARBA00022908"/>
    </source>
</evidence>
<evidence type="ECO:0008006" key="9">
    <source>
        <dbReference type="Google" id="ProtNLM"/>
    </source>
</evidence>
<keyword evidence="2 4" id="KW-0238">DNA-binding</keyword>
<dbReference type="PANTHER" id="PTHR30349:SF41">
    <property type="entry name" value="INTEGRASE_RECOMBINASE PROTEIN MJ0367-RELATED"/>
    <property type="match status" value="1"/>
</dbReference>
<organism evidence="7 8">
    <name type="scientific">candidate division MSBL1 archaeon SCGC-AAA259A05</name>
    <dbReference type="NCBI Taxonomy" id="1698259"/>
    <lineage>
        <taxon>Archaea</taxon>
        <taxon>Methanobacteriati</taxon>
        <taxon>Methanobacteriota</taxon>
        <taxon>candidate division MSBL1</taxon>
    </lineage>
</organism>
<comment type="caution">
    <text evidence="7">The sequence shown here is derived from an EMBL/GenBank/DDBJ whole genome shotgun (WGS) entry which is preliminary data.</text>
</comment>
<feature type="domain" description="Tyr recombinase" evidence="5">
    <location>
        <begin position="151"/>
        <end position="367"/>
    </location>
</feature>
<dbReference type="Proteomes" id="UP000070163">
    <property type="component" value="Unassembled WGS sequence"/>
</dbReference>
<evidence type="ECO:0000313" key="7">
    <source>
        <dbReference type="EMBL" id="KXA91148.1"/>
    </source>
</evidence>
<dbReference type="AlphaFoldDB" id="A0A133UAF4"/>
<dbReference type="Gene3D" id="1.10.443.10">
    <property type="entry name" value="Intergrase catalytic core"/>
    <property type="match status" value="1"/>
</dbReference>
<evidence type="ECO:0000256" key="2">
    <source>
        <dbReference type="ARBA" id="ARBA00023125"/>
    </source>
</evidence>
<dbReference type="GO" id="GO:0015074">
    <property type="term" value="P:DNA integration"/>
    <property type="evidence" value="ECO:0007669"/>
    <property type="project" value="UniProtKB-KW"/>
</dbReference>
<protein>
    <recommendedName>
        <fullName evidence="9">Tyr recombinase domain-containing protein</fullName>
    </recommendedName>
</protein>
<dbReference type="PANTHER" id="PTHR30349">
    <property type="entry name" value="PHAGE INTEGRASE-RELATED"/>
    <property type="match status" value="1"/>
</dbReference>
<evidence type="ECO:0000259" key="6">
    <source>
        <dbReference type="PROSITE" id="PS51900"/>
    </source>
</evidence>
<dbReference type="InterPro" id="IPR011010">
    <property type="entry name" value="DNA_brk_join_enz"/>
</dbReference>
<evidence type="ECO:0000256" key="3">
    <source>
        <dbReference type="ARBA" id="ARBA00023172"/>
    </source>
</evidence>
<dbReference type="PROSITE" id="PS51898">
    <property type="entry name" value="TYR_RECOMBINASE"/>
    <property type="match status" value="1"/>
</dbReference>
<proteinExistence type="predicted"/>
<dbReference type="InterPro" id="IPR002104">
    <property type="entry name" value="Integrase_catalytic"/>
</dbReference>
<feature type="domain" description="Core-binding (CB)" evidence="6">
    <location>
        <begin position="17"/>
        <end position="128"/>
    </location>
</feature>
<evidence type="ECO:0000313" key="8">
    <source>
        <dbReference type="Proteomes" id="UP000070163"/>
    </source>
</evidence>
<dbReference type="GO" id="GO:0006310">
    <property type="term" value="P:DNA recombination"/>
    <property type="evidence" value="ECO:0007669"/>
    <property type="project" value="UniProtKB-KW"/>
</dbReference>
<dbReference type="InterPro" id="IPR050090">
    <property type="entry name" value="Tyrosine_recombinase_XerCD"/>
</dbReference>
<accession>A0A133UAF4</accession>
<evidence type="ECO:0000256" key="4">
    <source>
        <dbReference type="PROSITE-ProRule" id="PRU01248"/>
    </source>
</evidence>
<evidence type="ECO:0000259" key="5">
    <source>
        <dbReference type="PROSITE" id="PS51898"/>
    </source>
</evidence>
<dbReference type="InterPro" id="IPR044068">
    <property type="entry name" value="CB"/>
</dbReference>
<keyword evidence="3" id="KW-0233">DNA recombination</keyword>
<dbReference type="PROSITE" id="PS51900">
    <property type="entry name" value="CB"/>
    <property type="match status" value="1"/>
</dbReference>
<keyword evidence="8" id="KW-1185">Reference proteome</keyword>
<sequence length="452" mass="52421">MVPSEDIDFADKKIEDLTVEELRKILSRQREPEVEKEPFSAFAEKLKDTTAKTYRTSVRSFLKHANDRDEIRGDELDEASLGYLESADREKVHRDLSRFLKTLVDKGLAGQTVHTYASCTKEWLLEYGLVTEETWGRLKRKVITVSNAPEVRGEVLSRDQVKRVINKLDQLGRSLALFLLSAGPRINEALSIKKENLFLSEEPPRAWIEREHTKGDAPGRDVFFSPEARDEIRDWLNIAPNRKKRGYEKREDGIYQFGEKTEWEHVPTFDELGRVWEIDYHTARRKWNRALEKCGLDKKKDGYMIYNIHSLRSFFRSNWTGSQDVRKVLMGQLTGLDKSYLRKPREELAEEYQKNVDNYILFRGTAEGVYAKSEMGALRGSLLSQGVDPDVIREAFQDWATSTKVARRLSGEEEVLAAEEISFDTIDWAEVTEKELKDLRERFLDLAAESRD</sequence>